<comment type="caution">
    <text evidence="1">The sequence shown here is derived from an EMBL/GenBank/DDBJ whole genome shotgun (WGS) entry which is preliminary data.</text>
</comment>
<dbReference type="EMBL" id="AFAR01000200">
    <property type="protein sequence ID" value="EGF25998.1"/>
    <property type="molecule type" value="Genomic_DNA"/>
</dbReference>
<sequence length="47" mass="5031">MAARWASSGHHRRRNTGGRFALRAADGTIAHGRVGLLFGEIERGEAG</sequence>
<evidence type="ECO:0000313" key="2">
    <source>
        <dbReference type="Proteomes" id="UP000006222"/>
    </source>
</evidence>
<name>F2AWH1_RHOBT</name>
<dbReference type="AlphaFoldDB" id="F2AWH1"/>
<organism evidence="1 2">
    <name type="scientific">Rhodopirellula baltica WH47</name>
    <dbReference type="NCBI Taxonomy" id="991778"/>
    <lineage>
        <taxon>Bacteria</taxon>
        <taxon>Pseudomonadati</taxon>
        <taxon>Planctomycetota</taxon>
        <taxon>Planctomycetia</taxon>
        <taxon>Pirellulales</taxon>
        <taxon>Pirellulaceae</taxon>
        <taxon>Rhodopirellula</taxon>
    </lineage>
</organism>
<reference evidence="1 2" key="1">
    <citation type="journal article" date="2013" name="Mar. Genomics">
        <title>Expression of sulfatases in Rhodopirellula baltica and the diversity of sulfatases in the genus Rhodopirellula.</title>
        <authorList>
            <person name="Wegner C.E."/>
            <person name="Richter-Heitmann T."/>
            <person name="Klindworth A."/>
            <person name="Klockow C."/>
            <person name="Richter M."/>
            <person name="Achstetter T."/>
            <person name="Glockner F.O."/>
            <person name="Harder J."/>
        </authorList>
    </citation>
    <scope>NUCLEOTIDE SEQUENCE [LARGE SCALE GENOMIC DNA]</scope>
    <source>
        <strain evidence="1 2">WH47</strain>
    </source>
</reference>
<evidence type="ECO:0000313" key="1">
    <source>
        <dbReference type="EMBL" id="EGF25998.1"/>
    </source>
</evidence>
<protein>
    <submittedName>
        <fullName evidence="1">Uncharacterized protein</fullName>
    </submittedName>
</protein>
<gene>
    <name evidence="1" type="ORF">RBWH47_02201</name>
</gene>
<dbReference type="Proteomes" id="UP000006222">
    <property type="component" value="Unassembled WGS sequence"/>
</dbReference>
<accession>F2AWH1</accession>
<proteinExistence type="predicted"/>